<dbReference type="PROSITE" id="PS00962">
    <property type="entry name" value="RIBOSOMAL_S2_1"/>
    <property type="match status" value="1"/>
</dbReference>
<keyword evidence="3" id="KW-0687">Ribonucleoprotein</keyword>
<dbReference type="InterPro" id="IPR005706">
    <property type="entry name" value="Ribosomal_uS2_bac/mit/plastid"/>
</dbReference>
<comment type="similarity">
    <text evidence="1">Belongs to the universal ribosomal protein uS2 family.</text>
</comment>
<dbReference type="GO" id="GO:0003735">
    <property type="term" value="F:structural constituent of ribosome"/>
    <property type="evidence" value="ECO:0007669"/>
    <property type="project" value="InterPro"/>
</dbReference>
<keyword evidence="2 5" id="KW-0689">Ribosomal protein</keyword>
<dbReference type="STRING" id="58919.A0A316Z1S6"/>
<name>A0A316Z1S6_9BASI</name>
<organism evidence="5 6">
    <name type="scientific">Tilletiopsis washingtonensis</name>
    <dbReference type="NCBI Taxonomy" id="58919"/>
    <lineage>
        <taxon>Eukaryota</taxon>
        <taxon>Fungi</taxon>
        <taxon>Dikarya</taxon>
        <taxon>Basidiomycota</taxon>
        <taxon>Ustilaginomycotina</taxon>
        <taxon>Exobasidiomycetes</taxon>
        <taxon>Entylomatales</taxon>
        <taxon>Entylomatales incertae sedis</taxon>
        <taxon>Tilletiopsis</taxon>
    </lineage>
</organism>
<dbReference type="NCBIfam" id="TIGR01011">
    <property type="entry name" value="rpsB_bact"/>
    <property type="match status" value="1"/>
</dbReference>
<dbReference type="CDD" id="cd01425">
    <property type="entry name" value="RPS2"/>
    <property type="match status" value="1"/>
</dbReference>
<gene>
    <name evidence="5" type="ORF">FA09DRAFT_332573</name>
</gene>
<dbReference type="SUPFAM" id="SSF52313">
    <property type="entry name" value="Ribosomal protein S2"/>
    <property type="match status" value="1"/>
</dbReference>
<dbReference type="RefSeq" id="XP_025595197.1">
    <property type="nucleotide sequence ID" value="XM_025743512.1"/>
</dbReference>
<dbReference type="InterPro" id="IPR023591">
    <property type="entry name" value="Ribosomal_uS2_flav_dom_sf"/>
</dbReference>
<dbReference type="PRINTS" id="PR00395">
    <property type="entry name" value="RIBOSOMALS2"/>
</dbReference>
<dbReference type="Pfam" id="PF00318">
    <property type="entry name" value="Ribosomal_S2"/>
    <property type="match status" value="1"/>
</dbReference>
<dbReference type="GO" id="GO:0006412">
    <property type="term" value="P:translation"/>
    <property type="evidence" value="ECO:0007669"/>
    <property type="project" value="InterPro"/>
</dbReference>
<sequence>MGSTQTRDSAWRPHQARLSPVAAKDLTVSHLLAATAHVGHNVSSLSRAATQLVYGVRHGVAYIDLERVTLPALRRAASVVREVVRRDGVVLICGTAPGTQAAVLAAVRRLGPNGFHVTKERWLPGVLSNAPKLLARATLSGMETYTAQMRQRRGRPSDDGPRGRAPPPDPDMAQIATQELQPDVLIVLNPKANMHAIREATARGIITIAVTDTDVDPRIATYPIPANDESVRTAELIVGVLSKAGQDGAKDRVLVLEQEAKQKPKEVRRRIRPEQ</sequence>
<reference evidence="5 6" key="1">
    <citation type="journal article" date="2018" name="Mol. Biol. Evol.">
        <title>Broad Genomic Sampling Reveals a Smut Pathogenic Ancestry of the Fungal Clade Ustilaginomycotina.</title>
        <authorList>
            <person name="Kijpornyongpan T."/>
            <person name="Mondo S.J."/>
            <person name="Barry K."/>
            <person name="Sandor L."/>
            <person name="Lee J."/>
            <person name="Lipzen A."/>
            <person name="Pangilinan J."/>
            <person name="LaButti K."/>
            <person name="Hainaut M."/>
            <person name="Henrissat B."/>
            <person name="Grigoriev I.V."/>
            <person name="Spatafora J.W."/>
            <person name="Aime M.C."/>
        </authorList>
    </citation>
    <scope>NUCLEOTIDE SEQUENCE [LARGE SCALE GENOMIC DNA]</scope>
    <source>
        <strain evidence="5 6">MCA 4186</strain>
    </source>
</reference>
<dbReference type="InterPro" id="IPR018130">
    <property type="entry name" value="Ribosomal_uS2_CS"/>
</dbReference>
<accession>A0A316Z1S6</accession>
<dbReference type="EMBL" id="KZ819308">
    <property type="protein sequence ID" value="PWN94918.1"/>
    <property type="molecule type" value="Genomic_DNA"/>
</dbReference>
<dbReference type="InterPro" id="IPR001865">
    <property type="entry name" value="Ribosomal_uS2"/>
</dbReference>
<dbReference type="Gene3D" id="3.40.50.10490">
    <property type="entry name" value="Glucose-6-phosphate isomerase like protein, domain 1"/>
    <property type="match status" value="1"/>
</dbReference>
<evidence type="ECO:0000313" key="5">
    <source>
        <dbReference type="EMBL" id="PWN94918.1"/>
    </source>
</evidence>
<dbReference type="HAMAP" id="MF_00291_B">
    <property type="entry name" value="Ribosomal_uS2_B"/>
    <property type="match status" value="1"/>
</dbReference>
<feature type="region of interest" description="Disordered" evidence="4">
    <location>
        <begin position="145"/>
        <end position="173"/>
    </location>
</feature>
<protein>
    <submittedName>
        <fullName evidence="5">Ribosomal protein S2</fullName>
    </submittedName>
</protein>
<proteinExistence type="inferred from homology"/>
<evidence type="ECO:0000256" key="4">
    <source>
        <dbReference type="SAM" id="MobiDB-lite"/>
    </source>
</evidence>
<keyword evidence="6" id="KW-1185">Reference proteome</keyword>
<dbReference type="PANTHER" id="PTHR12534">
    <property type="entry name" value="30S RIBOSOMAL PROTEIN S2 PROKARYOTIC AND ORGANELLAR"/>
    <property type="match status" value="1"/>
</dbReference>
<dbReference type="AlphaFoldDB" id="A0A316Z1S6"/>
<dbReference type="Proteomes" id="UP000245946">
    <property type="component" value="Unassembled WGS sequence"/>
</dbReference>
<evidence type="ECO:0000256" key="3">
    <source>
        <dbReference type="ARBA" id="ARBA00023274"/>
    </source>
</evidence>
<evidence type="ECO:0000256" key="2">
    <source>
        <dbReference type="ARBA" id="ARBA00022980"/>
    </source>
</evidence>
<evidence type="ECO:0000256" key="1">
    <source>
        <dbReference type="ARBA" id="ARBA00006242"/>
    </source>
</evidence>
<evidence type="ECO:0000313" key="6">
    <source>
        <dbReference type="Proteomes" id="UP000245946"/>
    </source>
</evidence>
<dbReference type="OrthoDB" id="2320368at2759"/>
<dbReference type="GO" id="GO:0005763">
    <property type="term" value="C:mitochondrial small ribosomal subunit"/>
    <property type="evidence" value="ECO:0007669"/>
    <property type="project" value="TreeGrafter"/>
</dbReference>
<dbReference type="PANTHER" id="PTHR12534:SF0">
    <property type="entry name" value="SMALL RIBOSOMAL SUBUNIT PROTEIN US2M"/>
    <property type="match status" value="1"/>
</dbReference>
<dbReference type="GeneID" id="37271056"/>